<keyword evidence="2" id="KW-1185">Reference proteome</keyword>
<gene>
    <name evidence="1" type="ORF">GCM10011386_02670</name>
</gene>
<reference evidence="2" key="1">
    <citation type="journal article" date="2019" name="Int. J. Syst. Evol. Microbiol.">
        <title>The Global Catalogue of Microorganisms (GCM) 10K type strain sequencing project: providing services to taxonomists for standard genome sequencing and annotation.</title>
        <authorList>
            <consortium name="The Broad Institute Genomics Platform"/>
            <consortium name="The Broad Institute Genome Sequencing Center for Infectious Disease"/>
            <person name="Wu L."/>
            <person name="Ma J."/>
        </authorList>
    </citation>
    <scope>NUCLEOTIDE SEQUENCE [LARGE SCALE GENOMIC DNA]</scope>
    <source>
        <strain evidence="2">CGMCC 1.15342</strain>
    </source>
</reference>
<protein>
    <submittedName>
        <fullName evidence="1">Uncharacterized protein</fullName>
    </submittedName>
</protein>
<evidence type="ECO:0000313" key="2">
    <source>
        <dbReference type="Proteomes" id="UP000597338"/>
    </source>
</evidence>
<dbReference type="InterPro" id="IPR053865">
    <property type="entry name" value="DUF6934"/>
</dbReference>
<dbReference type="Pfam" id="PF22028">
    <property type="entry name" value="DUF6934"/>
    <property type="match status" value="1"/>
</dbReference>
<proteinExistence type="predicted"/>
<sequence length="163" mass="19081">MLRLIPTIGIKSAKSTFDLYFVIGNKLLPNVYNLAFGPIGEDGEIDDQVVVRHKDINLVFSSVLFYAYFFLLANEDKGYSIGVDGSNDIRAYLYHRMFNYNSRELADMFYIVGVDWYVRLLRNGTDIERDREGYALFKPRPECFDLERNPADLYRYYMFSLTD</sequence>
<evidence type="ECO:0000313" key="1">
    <source>
        <dbReference type="EMBL" id="GGC14413.1"/>
    </source>
</evidence>
<comment type="caution">
    <text evidence="1">The sequence shown here is derived from an EMBL/GenBank/DDBJ whole genome shotgun (WGS) entry which is preliminary data.</text>
</comment>
<name>A0ABQ1KXP8_9SPHI</name>
<dbReference type="EMBL" id="BMIK01000001">
    <property type="protein sequence ID" value="GGC14413.1"/>
    <property type="molecule type" value="Genomic_DNA"/>
</dbReference>
<dbReference type="Proteomes" id="UP000597338">
    <property type="component" value="Unassembled WGS sequence"/>
</dbReference>
<organism evidence="1 2">
    <name type="scientific">Parapedobacter defluvii</name>
    <dbReference type="NCBI Taxonomy" id="2045106"/>
    <lineage>
        <taxon>Bacteria</taxon>
        <taxon>Pseudomonadati</taxon>
        <taxon>Bacteroidota</taxon>
        <taxon>Sphingobacteriia</taxon>
        <taxon>Sphingobacteriales</taxon>
        <taxon>Sphingobacteriaceae</taxon>
        <taxon>Parapedobacter</taxon>
    </lineage>
</organism>
<accession>A0ABQ1KXP8</accession>